<gene>
    <name evidence="2" type="ORF">TKV_c01470</name>
</gene>
<dbReference type="Pfam" id="PF07136">
    <property type="entry name" value="DUF1385"/>
    <property type="match status" value="1"/>
</dbReference>
<dbReference type="PANTHER" id="PTHR42867:SF1">
    <property type="entry name" value="MEMBRANE PROTEIN-RELATED"/>
    <property type="match status" value="1"/>
</dbReference>
<dbReference type="RefSeq" id="WP_049684346.1">
    <property type="nucleotide sequence ID" value="NZ_CP009170.1"/>
</dbReference>
<dbReference type="OrthoDB" id="9784805at2"/>
<dbReference type="HOGENOM" id="CLU_038140_0_0_9"/>
<keyword evidence="3" id="KW-1185">Reference proteome</keyword>
<accession>A0A097ANH7</accession>
<dbReference type="KEGG" id="tki:TKV_c01470"/>
<feature type="transmembrane region" description="Helical" evidence="1">
    <location>
        <begin position="231"/>
        <end position="252"/>
    </location>
</feature>
<dbReference type="PANTHER" id="PTHR42867">
    <property type="entry name" value="MEMBRANE PROTEIN-RELATED"/>
    <property type="match status" value="1"/>
</dbReference>
<name>A0A097ANH7_THEKI</name>
<dbReference type="eggNOG" id="COG3872">
    <property type="taxonomic scope" value="Bacteria"/>
</dbReference>
<dbReference type="InterPro" id="IPR010787">
    <property type="entry name" value="DUF1385"/>
</dbReference>
<evidence type="ECO:0008006" key="4">
    <source>
        <dbReference type="Google" id="ProtNLM"/>
    </source>
</evidence>
<evidence type="ECO:0000313" key="2">
    <source>
        <dbReference type="EMBL" id="AIS51352.1"/>
    </source>
</evidence>
<feature type="transmembrane region" description="Helical" evidence="1">
    <location>
        <begin position="141"/>
        <end position="161"/>
    </location>
</feature>
<dbReference type="Proteomes" id="UP000029669">
    <property type="component" value="Chromosome"/>
</dbReference>
<protein>
    <recommendedName>
        <fullName evidence="4">Metal-dependent enzyme</fullName>
    </recommendedName>
</protein>
<dbReference type="EMBL" id="CP009170">
    <property type="protein sequence ID" value="AIS51352.1"/>
    <property type="molecule type" value="Genomic_DNA"/>
</dbReference>
<evidence type="ECO:0000256" key="1">
    <source>
        <dbReference type="SAM" id="Phobius"/>
    </source>
</evidence>
<organism evidence="2 3">
    <name type="scientific">Thermoanaerobacter kivui</name>
    <name type="common">Acetogenium kivui</name>
    <dbReference type="NCBI Taxonomy" id="2325"/>
    <lineage>
        <taxon>Bacteria</taxon>
        <taxon>Bacillati</taxon>
        <taxon>Bacillota</taxon>
        <taxon>Clostridia</taxon>
        <taxon>Thermoanaerobacterales</taxon>
        <taxon>Thermoanaerobacteraceae</taxon>
        <taxon>Thermoanaerobacter</taxon>
    </lineage>
</organism>
<feature type="transmembrane region" description="Helical" evidence="1">
    <location>
        <begin position="105"/>
        <end position="129"/>
    </location>
</feature>
<keyword evidence="1" id="KW-1133">Transmembrane helix</keyword>
<feature type="transmembrane region" description="Helical" evidence="1">
    <location>
        <begin position="206"/>
        <end position="225"/>
    </location>
</feature>
<sequence>MRKTDIGGQAVIEGVMMRGHNSVATAVRHGGEIIIKKEYVKPLTKRNKFFSLPFIRGTFALFDSLIIGIKSLTYSAELFEEDEEENVSKFDLFLQKIFGDKLDDVIMYFSVAISLIISIIVFFIGPTYVADYIKIFTKNTTIINFVEGLLRVVIFILYLVLISQMKDIRRIFEYHGAEHKAIHCLEHGEDLTVENARKYTTLHPRCGTNFLFIVMIVSIIVFSFLKWPALYIRILSRIFLLPVVAGISYEIIKIAGRSDNKVIAAFVYPGLLLQKLTTREPDDSQIEVAIASLKSVLEDEGGREFESI</sequence>
<dbReference type="STRING" id="2325.TKV_c01470"/>
<proteinExistence type="predicted"/>
<reference evidence="3" key="1">
    <citation type="journal article" date="2015" name="Genome Announc.">
        <title>Whole-Genome Sequences of 80 Environmental and Clinical Isolates of Burkholderia pseudomallei.</title>
        <authorList>
            <person name="Johnson S.L."/>
            <person name="Baker A.L."/>
            <person name="Chain P.S."/>
            <person name="Currie B.J."/>
            <person name="Daligault H.E."/>
            <person name="Davenport K.W."/>
            <person name="Davis C.B."/>
            <person name="Inglis T.J."/>
            <person name="Kaestli M."/>
            <person name="Koren S."/>
            <person name="Mayo M."/>
            <person name="Merritt A.J."/>
            <person name="Price E.P."/>
            <person name="Sarovich D.S."/>
            <person name="Warner J."/>
            <person name="Rosovitz M.J."/>
        </authorList>
    </citation>
    <scope>NUCLEOTIDE SEQUENCE [LARGE SCALE GENOMIC DNA]</scope>
    <source>
        <strain evidence="3">DSM 2030</strain>
    </source>
</reference>
<keyword evidence="1" id="KW-0812">Transmembrane</keyword>
<evidence type="ECO:0000313" key="3">
    <source>
        <dbReference type="Proteomes" id="UP000029669"/>
    </source>
</evidence>
<keyword evidence="1" id="KW-0472">Membrane</keyword>
<dbReference type="AlphaFoldDB" id="A0A097ANH7"/>